<dbReference type="FunFam" id="2.40.37.10:FF:000015">
    <property type="entry name" value="Alanine racemase"/>
    <property type="match status" value="1"/>
</dbReference>
<evidence type="ECO:0000259" key="11">
    <source>
        <dbReference type="SMART" id="SM01005"/>
    </source>
</evidence>
<dbReference type="GO" id="GO:0030632">
    <property type="term" value="P:D-alanine biosynthetic process"/>
    <property type="evidence" value="ECO:0007669"/>
    <property type="project" value="UniProtKB-UniRule"/>
</dbReference>
<dbReference type="CDD" id="cd00430">
    <property type="entry name" value="PLPDE_III_AR"/>
    <property type="match status" value="1"/>
</dbReference>
<feature type="binding site" evidence="7 9">
    <location>
        <position position="138"/>
    </location>
    <ligand>
        <name>substrate</name>
    </ligand>
</feature>
<dbReference type="Gene3D" id="3.20.20.10">
    <property type="entry name" value="Alanine racemase"/>
    <property type="match status" value="1"/>
</dbReference>
<dbReference type="PANTHER" id="PTHR30511:SF0">
    <property type="entry name" value="ALANINE RACEMASE, CATABOLIC-RELATED"/>
    <property type="match status" value="1"/>
</dbReference>
<feature type="domain" description="Alanine racemase C-terminal" evidence="11">
    <location>
        <begin position="251"/>
        <end position="382"/>
    </location>
</feature>
<keyword evidence="4 7" id="KW-0663">Pyridoxal phosphate</keyword>
<evidence type="ECO:0000256" key="10">
    <source>
        <dbReference type="SAM" id="MobiDB-lite"/>
    </source>
</evidence>
<evidence type="ECO:0000313" key="12">
    <source>
        <dbReference type="EMBL" id="RYU15690.1"/>
    </source>
</evidence>
<dbReference type="InterPro" id="IPR000821">
    <property type="entry name" value="Ala_racemase"/>
</dbReference>
<dbReference type="FunFam" id="3.20.20.10:FF:000002">
    <property type="entry name" value="Alanine racemase"/>
    <property type="match status" value="1"/>
</dbReference>
<dbReference type="OrthoDB" id="9813814at2"/>
<dbReference type="Pfam" id="PF01168">
    <property type="entry name" value="Ala_racemase_N"/>
    <property type="match status" value="1"/>
</dbReference>
<dbReference type="InterPro" id="IPR001608">
    <property type="entry name" value="Ala_racemase_N"/>
</dbReference>
<keyword evidence="13" id="KW-1185">Reference proteome</keyword>
<evidence type="ECO:0000256" key="6">
    <source>
        <dbReference type="ARBA" id="ARBA00072221"/>
    </source>
</evidence>
<evidence type="ECO:0000256" key="7">
    <source>
        <dbReference type="HAMAP-Rule" id="MF_01201"/>
    </source>
</evidence>
<organism evidence="12 13">
    <name type="scientific">Nocardioides iriomotensis</name>
    <dbReference type="NCBI Taxonomy" id="715784"/>
    <lineage>
        <taxon>Bacteria</taxon>
        <taxon>Bacillati</taxon>
        <taxon>Actinomycetota</taxon>
        <taxon>Actinomycetes</taxon>
        <taxon>Propionibacteriales</taxon>
        <taxon>Nocardioidaceae</taxon>
        <taxon>Nocardioides</taxon>
    </lineage>
</organism>
<evidence type="ECO:0000256" key="8">
    <source>
        <dbReference type="PIRSR" id="PIRSR600821-50"/>
    </source>
</evidence>
<dbReference type="GO" id="GO:0005829">
    <property type="term" value="C:cytosol"/>
    <property type="evidence" value="ECO:0007669"/>
    <property type="project" value="TreeGrafter"/>
</dbReference>
<keyword evidence="5 7" id="KW-0413">Isomerase</keyword>
<dbReference type="PROSITE" id="PS00395">
    <property type="entry name" value="ALANINE_RACEMASE"/>
    <property type="match status" value="1"/>
</dbReference>
<dbReference type="PANTHER" id="PTHR30511">
    <property type="entry name" value="ALANINE RACEMASE"/>
    <property type="match status" value="1"/>
</dbReference>
<dbReference type="EC" id="5.1.1.1" evidence="3 7"/>
<feature type="compositionally biased region" description="Basic and acidic residues" evidence="10">
    <location>
        <begin position="380"/>
        <end position="395"/>
    </location>
</feature>
<feature type="active site" description="Proton acceptor; specific for L-alanine" evidence="7">
    <location>
        <position position="272"/>
    </location>
</feature>
<dbReference type="Pfam" id="PF00842">
    <property type="entry name" value="Ala_racemase_C"/>
    <property type="match status" value="1"/>
</dbReference>
<evidence type="ECO:0000256" key="3">
    <source>
        <dbReference type="ARBA" id="ARBA00013089"/>
    </source>
</evidence>
<comment type="similarity">
    <text evidence="7">Belongs to the alanine racemase family.</text>
</comment>
<comment type="pathway">
    <text evidence="7">Amino-acid biosynthesis; D-alanine biosynthesis; D-alanine from L-alanine: step 1/1.</text>
</comment>
<dbReference type="InterPro" id="IPR011079">
    <property type="entry name" value="Ala_racemase_C"/>
</dbReference>
<evidence type="ECO:0000256" key="9">
    <source>
        <dbReference type="PIRSR" id="PIRSR600821-52"/>
    </source>
</evidence>
<gene>
    <name evidence="12" type="ORF">ETU37_00815</name>
</gene>
<name>A0A4Q5JAB8_9ACTN</name>
<dbReference type="PRINTS" id="PR00992">
    <property type="entry name" value="ALARACEMASE"/>
</dbReference>
<dbReference type="RefSeq" id="WP_129984973.1">
    <property type="nucleotide sequence ID" value="NZ_SDPU01000001.1"/>
</dbReference>
<comment type="caution">
    <text evidence="12">The sequence shown here is derived from an EMBL/GenBank/DDBJ whole genome shotgun (WGS) entry which is preliminary data.</text>
</comment>
<dbReference type="Gene3D" id="2.40.37.10">
    <property type="entry name" value="Lyase, Ornithine Decarboxylase, Chain A, domain 1"/>
    <property type="match status" value="1"/>
</dbReference>
<feature type="modified residue" description="N6-(pyridoxal phosphate)lysine" evidence="7 8">
    <location>
        <position position="40"/>
    </location>
</feature>
<proteinExistence type="inferred from homology"/>
<evidence type="ECO:0000256" key="4">
    <source>
        <dbReference type="ARBA" id="ARBA00022898"/>
    </source>
</evidence>
<dbReference type="HAMAP" id="MF_01201">
    <property type="entry name" value="Ala_racemase"/>
    <property type="match status" value="1"/>
</dbReference>
<comment type="function">
    <text evidence="7">Catalyzes the interconversion of L-alanine and D-alanine. May also act on other amino acids.</text>
</comment>
<evidence type="ECO:0000256" key="2">
    <source>
        <dbReference type="ARBA" id="ARBA00001933"/>
    </source>
</evidence>
<dbReference type="UniPathway" id="UPA00042">
    <property type="reaction ID" value="UER00497"/>
</dbReference>
<dbReference type="SMART" id="SM01005">
    <property type="entry name" value="Ala_racemase_C"/>
    <property type="match status" value="1"/>
</dbReference>
<dbReference type="NCBIfam" id="TIGR00492">
    <property type="entry name" value="alr"/>
    <property type="match status" value="1"/>
</dbReference>
<dbReference type="SUPFAM" id="SSF51419">
    <property type="entry name" value="PLP-binding barrel"/>
    <property type="match status" value="1"/>
</dbReference>
<sequence length="395" mass="41530">MTSPEHHGRAEVVVDVAAIRHNVATLKRAVGEPRMMTVVKADGYGHGIVESARAAREGGADWLGVAVMEEALALRAAGDTGPILTWLTVPGERYEACLEAGVDVTAYTVAELDAIAMTARDIGVPARVQLKVDTGLSRGGSTLDLWPGLVEAAAAAEESGAVRVTGVWSHFACSDEPKHPANDEQEQAFLAALQTVEAVGIEPEVVHLANSAAALLRPSSRFDLVRCGIASYGLTPAPDEASSDDLGLVPAMTVRGRLALVKRVRAGSGVSYGHTYVTARDTTVGVVPMGYGDGVPRHASSRAEVLVAGLRRPVLGRVCMDQIVVDLGDDDVATGDEVVLVGDGRDGAPTAQDWADACGTISYEIVTRMGARQPGRMPRVHIDSDRTDDDREDTA</sequence>
<dbReference type="GO" id="GO:0030170">
    <property type="term" value="F:pyridoxal phosphate binding"/>
    <property type="evidence" value="ECO:0007669"/>
    <property type="project" value="UniProtKB-UniRule"/>
</dbReference>
<comment type="catalytic activity">
    <reaction evidence="1 7">
        <text>L-alanine = D-alanine</text>
        <dbReference type="Rhea" id="RHEA:20249"/>
        <dbReference type="ChEBI" id="CHEBI:57416"/>
        <dbReference type="ChEBI" id="CHEBI:57972"/>
        <dbReference type="EC" id="5.1.1.1"/>
    </reaction>
</comment>
<accession>A0A4Q5JAB8</accession>
<dbReference type="Proteomes" id="UP000291189">
    <property type="component" value="Unassembled WGS sequence"/>
</dbReference>
<dbReference type="SUPFAM" id="SSF50621">
    <property type="entry name" value="Alanine racemase C-terminal domain-like"/>
    <property type="match status" value="1"/>
</dbReference>
<evidence type="ECO:0000256" key="1">
    <source>
        <dbReference type="ARBA" id="ARBA00000316"/>
    </source>
</evidence>
<dbReference type="InterPro" id="IPR009006">
    <property type="entry name" value="Ala_racemase/Decarboxylase_C"/>
</dbReference>
<dbReference type="EMBL" id="SDPU01000001">
    <property type="protein sequence ID" value="RYU15690.1"/>
    <property type="molecule type" value="Genomic_DNA"/>
</dbReference>
<feature type="region of interest" description="Disordered" evidence="10">
    <location>
        <begin position="372"/>
        <end position="395"/>
    </location>
</feature>
<dbReference type="AlphaFoldDB" id="A0A4Q5JAB8"/>
<feature type="active site" description="Proton acceptor; specific for D-alanine" evidence="7">
    <location>
        <position position="40"/>
    </location>
</feature>
<dbReference type="InterPro" id="IPR020622">
    <property type="entry name" value="Ala_racemase_pyridoxalP-BS"/>
</dbReference>
<comment type="cofactor">
    <cofactor evidence="2 7 8">
        <name>pyridoxal 5'-phosphate</name>
        <dbReference type="ChEBI" id="CHEBI:597326"/>
    </cofactor>
</comment>
<dbReference type="GO" id="GO:0008784">
    <property type="term" value="F:alanine racemase activity"/>
    <property type="evidence" value="ECO:0007669"/>
    <property type="project" value="UniProtKB-UniRule"/>
</dbReference>
<evidence type="ECO:0000256" key="5">
    <source>
        <dbReference type="ARBA" id="ARBA00023235"/>
    </source>
</evidence>
<feature type="binding site" evidence="7 9">
    <location>
        <position position="320"/>
    </location>
    <ligand>
        <name>substrate</name>
    </ligand>
</feature>
<evidence type="ECO:0000313" key="13">
    <source>
        <dbReference type="Proteomes" id="UP000291189"/>
    </source>
</evidence>
<protein>
    <recommendedName>
        <fullName evidence="6 7">Alanine racemase</fullName>
        <ecNumber evidence="3 7">5.1.1.1</ecNumber>
    </recommendedName>
</protein>
<dbReference type="InterPro" id="IPR029066">
    <property type="entry name" value="PLP-binding_barrel"/>
</dbReference>
<reference evidence="12 13" key="1">
    <citation type="submission" date="2019-01" db="EMBL/GenBank/DDBJ databases">
        <title>Nocardioides guangzhouensis sp. nov., an actinobacterium isolated from soil.</title>
        <authorList>
            <person name="Fu Y."/>
            <person name="Cai Y."/>
            <person name="Lin Z."/>
            <person name="Chen P."/>
        </authorList>
    </citation>
    <scope>NUCLEOTIDE SEQUENCE [LARGE SCALE GENOMIC DNA]</scope>
    <source>
        <strain evidence="12 13">NBRC 105384</strain>
    </source>
</reference>
<dbReference type="GO" id="GO:0009252">
    <property type="term" value="P:peptidoglycan biosynthetic process"/>
    <property type="evidence" value="ECO:0007669"/>
    <property type="project" value="TreeGrafter"/>
</dbReference>